<feature type="region of interest" description="Disordered" evidence="7">
    <location>
        <begin position="1"/>
        <end position="71"/>
    </location>
</feature>
<comment type="similarity">
    <text evidence="2">Belongs to the cytochrome P450 family.</text>
</comment>
<keyword evidence="9" id="KW-1185">Reference proteome</keyword>
<evidence type="ECO:0000256" key="6">
    <source>
        <dbReference type="SAM" id="Coils"/>
    </source>
</evidence>
<keyword evidence="4" id="KW-0479">Metal-binding</keyword>
<comment type="cofactor">
    <cofactor evidence="1">
        <name>heme</name>
        <dbReference type="ChEBI" id="CHEBI:30413"/>
    </cofactor>
</comment>
<dbReference type="PANTHER" id="PTHR24305">
    <property type="entry name" value="CYTOCHROME P450"/>
    <property type="match status" value="1"/>
</dbReference>
<dbReference type="PRINTS" id="PR00463">
    <property type="entry name" value="EP450I"/>
</dbReference>
<organism evidence="8 9">
    <name type="scientific">Neofusicoccum ribis</name>
    <dbReference type="NCBI Taxonomy" id="45134"/>
    <lineage>
        <taxon>Eukaryota</taxon>
        <taxon>Fungi</taxon>
        <taxon>Dikarya</taxon>
        <taxon>Ascomycota</taxon>
        <taxon>Pezizomycotina</taxon>
        <taxon>Dothideomycetes</taxon>
        <taxon>Dothideomycetes incertae sedis</taxon>
        <taxon>Botryosphaeriales</taxon>
        <taxon>Botryosphaeriaceae</taxon>
        <taxon>Neofusicoccum</taxon>
    </lineage>
</organism>
<feature type="compositionally biased region" description="Basic and acidic residues" evidence="7">
    <location>
        <begin position="290"/>
        <end position="312"/>
    </location>
</feature>
<gene>
    <name evidence="8" type="ORF">SLS56_000362</name>
</gene>
<dbReference type="InterPro" id="IPR050121">
    <property type="entry name" value="Cytochrome_P450_monoxygenase"/>
</dbReference>
<dbReference type="InterPro" id="IPR036396">
    <property type="entry name" value="Cyt_P450_sf"/>
</dbReference>
<feature type="compositionally biased region" description="Basic and acidic residues" evidence="7">
    <location>
        <begin position="319"/>
        <end position="340"/>
    </location>
</feature>
<dbReference type="Pfam" id="PF00067">
    <property type="entry name" value="p450"/>
    <property type="match status" value="1"/>
</dbReference>
<evidence type="ECO:0000256" key="5">
    <source>
        <dbReference type="ARBA" id="ARBA00023004"/>
    </source>
</evidence>
<dbReference type="InterPro" id="IPR002401">
    <property type="entry name" value="Cyt_P450_E_grp-I"/>
</dbReference>
<keyword evidence="5" id="KW-0408">Iron</keyword>
<dbReference type="InterPro" id="IPR017972">
    <property type="entry name" value="Cyt_P450_CS"/>
</dbReference>
<feature type="compositionally biased region" description="Acidic residues" evidence="7">
    <location>
        <begin position="36"/>
        <end position="53"/>
    </location>
</feature>
<evidence type="ECO:0000313" key="8">
    <source>
        <dbReference type="EMBL" id="KAL1637807.1"/>
    </source>
</evidence>
<evidence type="ECO:0000256" key="3">
    <source>
        <dbReference type="ARBA" id="ARBA00022617"/>
    </source>
</evidence>
<evidence type="ECO:0000256" key="1">
    <source>
        <dbReference type="ARBA" id="ARBA00001971"/>
    </source>
</evidence>
<dbReference type="PROSITE" id="PS00086">
    <property type="entry name" value="CYTOCHROME_P450"/>
    <property type="match status" value="1"/>
</dbReference>
<feature type="region of interest" description="Disordered" evidence="7">
    <location>
        <begin position="290"/>
        <end position="378"/>
    </location>
</feature>
<dbReference type="EMBL" id="JAJVDC020000002">
    <property type="protein sequence ID" value="KAL1637807.1"/>
    <property type="molecule type" value="Genomic_DNA"/>
</dbReference>
<dbReference type="InterPro" id="IPR001128">
    <property type="entry name" value="Cyt_P450"/>
</dbReference>
<sequence length="1012" mass="114572">MPPLEELDQSPPGWSIEDVEGARVIEESGGLKSMSEDEFESEADGTIENDGMNEDNGNHELDEDPKLNDEVDRVNPEPVKKEPGHPCFSFQTQHLLMTNIQQLLEQSCFEFIERRVPAYLQHRGWECAEMAPLEGWCKALRQLFPTLQKRHCVLVTQQRWNLMIFKIRVMRHITVHRIPKDPDQLKHYIHAAMLFVETIGDHARAKQLEAIIAEIDNKTAELDVAMERLPSDFGTKMELIRLKREELDKLEKEVKSAMEDQATNFKKVSDALRDDLQRIFDGDYTVQKQVEKPDVSVTERETGQERERHEEEQNLGPGHQEEVRITEADEEVTHGKRIGEEADEEVTYGKGSGKEADEEVTHGKGSGKEADNGRGKSMVEAASSGAYVDEVNLRDKQPDRETHVALAKTSADHVSPPSTALAVRNGTGDLLRSFQSAANESTSTPVILQKSHPKKPLIRYGALAKTKPKIAPKTEVKVVYTTATFPPGPGARPGPAAAPSDRHYDYYAADSRRVALHEHPDAVSLMPHLLAWAAGRMIYNVLLHPLRRYPGPLLCRATPLPRMYYRLAGRSPFHSHALHKRYGKVVRVSPNELSYIDADAWRGIYGHGNTALPRDTRATPRARDNEPAMISIDDMEEHRHQRNIFSPAFSNRALKEQEPILLKHINLFVERVREKGLSAGGRGIDLVQWLNFTTFDIMGDLAFGKPLGLLENAEYTPWVRNTFAGIKIFALRSAIAYYVPSVDRLIPLFMSRSLQEKRRAHVKYTADQVHARLARQTDQPDIWTLVLRSYEGMNKNVRLTMGQMESNASLFMVAGTETTATLLSGAVYLLACRPAALDRLTKEIRGTFARKGDMTIDSLPRLPFLNAVVEEAFRLYPPVPDAQFRRTPREGAEIAGELVPGEATVFVTQYAAFRSPENFEAPDEFLPERWLPDADERFARDDRKVMQPFSVGPRNCLGMNLAYHEIRLMLSYLLWHFDLELCKESDDWMDQKVYALWAKKPLMVKVTPVGGH</sequence>
<keyword evidence="6" id="KW-0175">Coiled coil</keyword>
<comment type="caution">
    <text evidence="8">The sequence shown here is derived from an EMBL/GenBank/DDBJ whole genome shotgun (WGS) entry which is preliminary data.</text>
</comment>
<evidence type="ECO:0000256" key="7">
    <source>
        <dbReference type="SAM" id="MobiDB-lite"/>
    </source>
</evidence>
<name>A0ABR3TEJ9_9PEZI</name>
<protein>
    <recommendedName>
        <fullName evidence="10">Cytochrome P450</fullName>
    </recommendedName>
</protein>
<accession>A0ABR3TEJ9</accession>
<keyword evidence="3" id="KW-0349">Heme</keyword>
<evidence type="ECO:0008006" key="10">
    <source>
        <dbReference type="Google" id="ProtNLM"/>
    </source>
</evidence>
<dbReference type="SUPFAM" id="SSF48264">
    <property type="entry name" value="Cytochrome P450"/>
    <property type="match status" value="1"/>
</dbReference>
<evidence type="ECO:0000313" key="9">
    <source>
        <dbReference type="Proteomes" id="UP001521116"/>
    </source>
</evidence>
<reference evidence="8 9" key="1">
    <citation type="submission" date="2024-02" db="EMBL/GenBank/DDBJ databases">
        <title>De novo assembly and annotation of 12 fungi associated with fruit tree decline syndrome in Ontario, Canada.</title>
        <authorList>
            <person name="Sulman M."/>
            <person name="Ellouze W."/>
            <person name="Ilyukhin E."/>
        </authorList>
    </citation>
    <scope>NUCLEOTIDE SEQUENCE [LARGE SCALE GENOMIC DNA]</scope>
    <source>
        <strain evidence="8 9">M1-105</strain>
    </source>
</reference>
<dbReference type="PANTHER" id="PTHR24305:SF210">
    <property type="entry name" value="CYTOCHROME P450 MONOOXYGENASE ASQL-RELATED"/>
    <property type="match status" value="1"/>
</dbReference>
<dbReference type="Proteomes" id="UP001521116">
    <property type="component" value="Unassembled WGS sequence"/>
</dbReference>
<feature type="compositionally biased region" description="Basic and acidic residues" evidence="7">
    <location>
        <begin position="352"/>
        <end position="374"/>
    </location>
</feature>
<evidence type="ECO:0000256" key="4">
    <source>
        <dbReference type="ARBA" id="ARBA00022723"/>
    </source>
</evidence>
<feature type="coiled-coil region" evidence="6">
    <location>
        <begin position="208"/>
        <end position="260"/>
    </location>
</feature>
<evidence type="ECO:0000256" key="2">
    <source>
        <dbReference type="ARBA" id="ARBA00010617"/>
    </source>
</evidence>
<dbReference type="PRINTS" id="PR00385">
    <property type="entry name" value="P450"/>
</dbReference>
<proteinExistence type="inferred from homology"/>
<dbReference type="CDD" id="cd11058">
    <property type="entry name" value="CYP60B-like"/>
    <property type="match status" value="1"/>
</dbReference>
<dbReference type="Gene3D" id="1.10.630.10">
    <property type="entry name" value="Cytochrome P450"/>
    <property type="match status" value="1"/>
</dbReference>
<feature type="compositionally biased region" description="Basic and acidic residues" evidence="7">
    <location>
        <begin position="56"/>
        <end position="71"/>
    </location>
</feature>